<dbReference type="AlphaFoldDB" id="A0AAN8YQR9"/>
<reference evidence="1 2" key="1">
    <citation type="submission" date="2024-02" db="EMBL/GenBank/DDBJ databases">
        <title>de novo genome assembly of Solanum bulbocastanum strain 11H21.</title>
        <authorList>
            <person name="Hosaka A.J."/>
        </authorList>
    </citation>
    <scope>NUCLEOTIDE SEQUENCE [LARGE SCALE GENOMIC DNA]</scope>
    <source>
        <tissue evidence="1">Young leaves</tissue>
    </source>
</reference>
<comment type="caution">
    <text evidence="1">The sequence shown here is derived from an EMBL/GenBank/DDBJ whole genome shotgun (WGS) entry which is preliminary data.</text>
</comment>
<gene>
    <name evidence="1" type="ORF">RDI58_002324</name>
</gene>
<name>A0AAN8YQR9_SOLBU</name>
<sequence length="83" mass="8948">MHIRIAALSKCCPMVIASGRKPGGDPGRGKGKRNSFGPVGIYSRWFNDHKSTISAVAVHVKIFSVTSSRLLLPADQNKMRSGP</sequence>
<evidence type="ECO:0000313" key="1">
    <source>
        <dbReference type="EMBL" id="KAK6804540.1"/>
    </source>
</evidence>
<accession>A0AAN8YQR9</accession>
<keyword evidence="2" id="KW-1185">Reference proteome</keyword>
<evidence type="ECO:0000313" key="2">
    <source>
        <dbReference type="Proteomes" id="UP001371456"/>
    </source>
</evidence>
<organism evidence="1 2">
    <name type="scientific">Solanum bulbocastanum</name>
    <name type="common">Wild potato</name>
    <dbReference type="NCBI Taxonomy" id="147425"/>
    <lineage>
        <taxon>Eukaryota</taxon>
        <taxon>Viridiplantae</taxon>
        <taxon>Streptophyta</taxon>
        <taxon>Embryophyta</taxon>
        <taxon>Tracheophyta</taxon>
        <taxon>Spermatophyta</taxon>
        <taxon>Magnoliopsida</taxon>
        <taxon>eudicotyledons</taxon>
        <taxon>Gunneridae</taxon>
        <taxon>Pentapetalae</taxon>
        <taxon>asterids</taxon>
        <taxon>lamiids</taxon>
        <taxon>Solanales</taxon>
        <taxon>Solanaceae</taxon>
        <taxon>Solanoideae</taxon>
        <taxon>Solaneae</taxon>
        <taxon>Solanum</taxon>
    </lineage>
</organism>
<proteinExistence type="predicted"/>
<protein>
    <submittedName>
        <fullName evidence="1">Uncharacterized protein</fullName>
    </submittedName>
</protein>
<dbReference type="EMBL" id="JBANQN010000001">
    <property type="protein sequence ID" value="KAK6804540.1"/>
    <property type="molecule type" value="Genomic_DNA"/>
</dbReference>
<dbReference type="Proteomes" id="UP001371456">
    <property type="component" value="Unassembled WGS sequence"/>
</dbReference>